<dbReference type="CDD" id="cd00009">
    <property type="entry name" value="AAA"/>
    <property type="match status" value="1"/>
</dbReference>
<dbReference type="GO" id="GO:0051301">
    <property type="term" value="P:cell division"/>
    <property type="evidence" value="ECO:0007669"/>
    <property type="project" value="UniProtKB-KW"/>
</dbReference>
<dbReference type="EMBL" id="QVME01000007">
    <property type="protein sequence ID" value="RGE66659.1"/>
    <property type="molecule type" value="Genomic_DNA"/>
</dbReference>
<dbReference type="InterPro" id="IPR002611">
    <property type="entry name" value="IstB_ATP-bd"/>
</dbReference>
<organism evidence="3 4">
    <name type="scientific">Anaerotruncus colihominis</name>
    <dbReference type="NCBI Taxonomy" id="169435"/>
    <lineage>
        <taxon>Bacteria</taxon>
        <taxon>Bacillati</taxon>
        <taxon>Bacillota</taxon>
        <taxon>Clostridia</taxon>
        <taxon>Eubacteriales</taxon>
        <taxon>Oscillospiraceae</taxon>
        <taxon>Anaerotruncus</taxon>
    </lineage>
</organism>
<gene>
    <name evidence="3" type="primary">zapE</name>
    <name evidence="3" type="ORF">DXC40_12850</name>
    <name evidence="2" type="ORF">FMM72_14035</name>
</gene>
<dbReference type="SMART" id="SM00382">
    <property type="entry name" value="AAA"/>
    <property type="match status" value="1"/>
</dbReference>
<dbReference type="PANTHER" id="PTHR30050">
    <property type="entry name" value="CHROMOSOMAL REPLICATION INITIATOR PROTEIN DNAA"/>
    <property type="match status" value="1"/>
</dbReference>
<evidence type="ECO:0000313" key="5">
    <source>
        <dbReference type="Proteomes" id="UP000462501"/>
    </source>
</evidence>
<accession>A0A3E3IHU5</accession>
<keyword evidence="3" id="KW-0132">Cell division</keyword>
<evidence type="ECO:0000313" key="3">
    <source>
        <dbReference type="EMBL" id="RGE66659.1"/>
    </source>
</evidence>
<dbReference type="Proteomes" id="UP000260828">
    <property type="component" value="Unassembled WGS sequence"/>
</dbReference>
<evidence type="ECO:0000313" key="4">
    <source>
        <dbReference type="Proteomes" id="UP000260828"/>
    </source>
</evidence>
<sequence length="337" mass="39297">MLLLEGISRILPNLNLQLDSEKPNHPDEYADLRQYGQKITSKQAEDRGIKSTCGPAPPPEKCKYCGAPLYYEGMIMPDLTNDRDNAPPPWIFRWTNMPIRCTCPDAVKHWERYDAEQERKRLEKEKEQQRMWHRRRVNDLLAKSGIRKRFQQRTFERFKADTPGRKQAYNAAREYAENFAIIKETGDGLYIEGTNGTGKTHLAAAIAMYLTDKEYSVIMKTSFDLLDEIKRAFDDAYTSEHEVMKAYRECDLLIIDDLGKEQCTDWSMSILYSIINERYEAMKPIIITTNFGAEDLIRTLTPRGYGCQKIESIISRLREVSQTLTMAWDDYRSRQEE</sequence>
<protein>
    <submittedName>
        <fullName evidence="3">Cell division protein ZapE</fullName>
    </submittedName>
</protein>
<dbReference type="Gene3D" id="3.40.50.300">
    <property type="entry name" value="P-loop containing nucleotide triphosphate hydrolases"/>
    <property type="match status" value="1"/>
</dbReference>
<evidence type="ECO:0000259" key="1">
    <source>
        <dbReference type="SMART" id="SM00382"/>
    </source>
</evidence>
<proteinExistence type="predicted"/>
<dbReference type="GO" id="GO:0005524">
    <property type="term" value="F:ATP binding"/>
    <property type="evidence" value="ECO:0007669"/>
    <property type="project" value="InterPro"/>
</dbReference>
<dbReference type="InterPro" id="IPR027417">
    <property type="entry name" value="P-loop_NTPase"/>
</dbReference>
<name>A0A3E3IHU5_9FIRM</name>
<keyword evidence="3" id="KW-0131">Cell cycle</keyword>
<dbReference type="AlphaFoldDB" id="A0A3E3IHU5"/>
<reference evidence="2 5" key="2">
    <citation type="submission" date="2019-06" db="EMBL/GenBank/DDBJ databases">
        <title>Draft genome sequences of 15 bacterial species constituting the stable defined intestinal microbiota of the GM15 gnotobiotic mouse model.</title>
        <authorList>
            <person name="Elie C."/>
            <person name="Mathieu A."/>
            <person name="Saliou A."/>
            <person name="Darnaud M."/>
            <person name="Leulier F."/>
            <person name="Tamellini A."/>
        </authorList>
    </citation>
    <scope>NUCLEOTIDE SEQUENCE [LARGE SCALE GENOMIC DNA]</scope>
    <source>
        <strain evidence="2 5">JM4-15</strain>
    </source>
</reference>
<dbReference type="GO" id="GO:0006260">
    <property type="term" value="P:DNA replication"/>
    <property type="evidence" value="ECO:0007669"/>
    <property type="project" value="TreeGrafter"/>
</dbReference>
<dbReference type="Proteomes" id="UP000462501">
    <property type="component" value="Unassembled WGS sequence"/>
</dbReference>
<evidence type="ECO:0000313" key="2">
    <source>
        <dbReference type="EMBL" id="NDO40331.1"/>
    </source>
</evidence>
<reference evidence="3 4" key="1">
    <citation type="submission" date="2018-08" db="EMBL/GenBank/DDBJ databases">
        <title>A genome reference for cultivated species of the human gut microbiota.</title>
        <authorList>
            <person name="Zou Y."/>
            <person name="Xue W."/>
            <person name="Luo G."/>
        </authorList>
    </citation>
    <scope>NUCLEOTIDE SEQUENCE [LARGE SCALE GENOMIC DNA]</scope>
    <source>
        <strain evidence="3 4">TF05-12AC</strain>
    </source>
</reference>
<dbReference type="InterPro" id="IPR003593">
    <property type="entry name" value="AAA+_ATPase"/>
</dbReference>
<comment type="caution">
    <text evidence="3">The sequence shown here is derived from an EMBL/GenBank/DDBJ whole genome shotgun (WGS) entry which is preliminary data.</text>
</comment>
<dbReference type="PANTHER" id="PTHR30050:SF4">
    <property type="entry name" value="ATP-BINDING PROTEIN RV3427C IN INSERTION SEQUENCE-RELATED"/>
    <property type="match status" value="1"/>
</dbReference>
<feature type="domain" description="AAA+ ATPase" evidence="1">
    <location>
        <begin position="185"/>
        <end position="311"/>
    </location>
</feature>
<dbReference type="SUPFAM" id="SSF52540">
    <property type="entry name" value="P-loop containing nucleoside triphosphate hydrolases"/>
    <property type="match status" value="1"/>
</dbReference>
<dbReference type="Pfam" id="PF01695">
    <property type="entry name" value="IstB_IS21"/>
    <property type="match status" value="1"/>
</dbReference>
<dbReference type="EMBL" id="VIQT01000020">
    <property type="protein sequence ID" value="NDO40331.1"/>
    <property type="molecule type" value="Genomic_DNA"/>
</dbReference>